<protein>
    <submittedName>
        <fullName evidence="1">Uncharacterized protein</fullName>
    </submittedName>
</protein>
<dbReference type="AlphaFoldDB" id="A0A9D4EHP8"/>
<sequence>MLFLFSSLQSVHLDTGKKYTLRIRFDPAYKDDLHIRTIDEVLHIRYKEHPHVDYIALRGEVYFPNLEFEKSVMDFGCILNDTEVTRYVNITNNSPMVVKYR</sequence>
<dbReference type="InterPro" id="IPR033305">
    <property type="entry name" value="Hydin-like"/>
</dbReference>
<dbReference type="PANTHER" id="PTHR23053">
    <property type="entry name" value="DLEC1 DELETED IN LUNG AND ESOPHAGEAL CANCER 1"/>
    <property type="match status" value="1"/>
</dbReference>
<keyword evidence="2" id="KW-1185">Reference proteome</keyword>
<evidence type="ECO:0000313" key="2">
    <source>
        <dbReference type="Proteomes" id="UP000828390"/>
    </source>
</evidence>
<accession>A0A9D4EHP8</accession>
<organism evidence="1 2">
    <name type="scientific">Dreissena polymorpha</name>
    <name type="common">Zebra mussel</name>
    <name type="synonym">Mytilus polymorpha</name>
    <dbReference type="NCBI Taxonomy" id="45954"/>
    <lineage>
        <taxon>Eukaryota</taxon>
        <taxon>Metazoa</taxon>
        <taxon>Spiralia</taxon>
        <taxon>Lophotrochozoa</taxon>
        <taxon>Mollusca</taxon>
        <taxon>Bivalvia</taxon>
        <taxon>Autobranchia</taxon>
        <taxon>Heteroconchia</taxon>
        <taxon>Euheterodonta</taxon>
        <taxon>Imparidentia</taxon>
        <taxon>Neoheterodontei</taxon>
        <taxon>Myida</taxon>
        <taxon>Dreissenoidea</taxon>
        <taxon>Dreissenidae</taxon>
        <taxon>Dreissena</taxon>
    </lineage>
</organism>
<reference evidence="1" key="2">
    <citation type="submission" date="2020-11" db="EMBL/GenBank/DDBJ databases">
        <authorList>
            <person name="McCartney M.A."/>
            <person name="Auch B."/>
            <person name="Kono T."/>
            <person name="Mallez S."/>
            <person name="Becker A."/>
            <person name="Gohl D.M."/>
            <person name="Silverstein K.A.T."/>
            <person name="Koren S."/>
            <person name="Bechman K.B."/>
            <person name="Herman A."/>
            <person name="Abrahante J.E."/>
            <person name="Garbe J."/>
        </authorList>
    </citation>
    <scope>NUCLEOTIDE SEQUENCE</scope>
    <source>
        <strain evidence="1">Duluth1</strain>
        <tissue evidence="1">Whole animal</tissue>
    </source>
</reference>
<reference evidence="1" key="1">
    <citation type="journal article" date="2019" name="bioRxiv">
        <title>The Genome of the Zebra Mussel, Dreissena polymorpha: A Resource for Invasive Species Research.</title>
        <authorList>
            <person name="McCartney M.A."/>
            <person name="Auch B."/>
            <person name="Kono T."/>
            <person name="Mallez S."/>
            <person name="Zhang Y."/>
            <person name="Obille A."/>
            <person name="Becker A."/>
            <person name="Abrahante J.E."/>
            <person name="Garbe J."/>
            <person name="Badalamenti J.P."/>
            <person name="Herman A."/>
            <person name="Mangelson H."/>
            <person name="Liachko I."/>
            <person name="Sullivan S."/>
            <person name="Sone E.D."/>
            <person name="Koren S."/>
            <person name="Silverstein K.A.T."/>
            <person name="Beckman K.B."/>
            <person name="Gohl D.M."/>
        </authorList>
    </citation>
    <scope>NUCLEOTIDE SEQUENCE</scope>
    <source>
        <strain evidence="1">Duluth1</strain>
        <tissue evidence="1">Whole animal</tissue>
    </source>
</reference>
<comment type="caution">
    <text evidence="1">The sequence shown here is derived from an EMBL/GenBank/DDBJ whole genome shotgun (WGS) entry which is preliminary data.</text>
</comment>
<dbReference type="PANTHER" id="PTHR23053:SF0">
    <property type="entry name" value="HYDROCEPHALUS-INDUCING PROTEIN HOMOLOG"/>
    <property type="match status" value="1"/>
</dbReference>
<dbReference type="GO" id="GO:0005930">
    <property type="term" value="C:axoneme"/>
    <property type="evidence" value="ECO:0007669"/>
    <property type="project" value="TreeGrafter"/>
</dbReference>
<evidence type="ECO:0000313" key="1">
    <source>
        <dbReference type="EMBL" id="KAH3778721.1"/>
    </source>
</evidence>
<name>A0A9D4EHP8_DREPO</name>
<proteinExistence type="predicted"/>
<gene>
    <name evidence="1" type="ORF">DPMN_180191</name>
</gene>
<dbReference type="GO" id="GO:0003341">
    <property type="term" value="P:cilium movement"/>
    <property type="evidence" value="ECO:0007669"/>
    <property type="project" value="TreeGrafter"/>
</dbReference>
<dbReference type="GO" id="GO:1904158">
    <property type="term" value="P:axonemal central apparatus assembly"/>
    <property type="evidence" value="ECO:0007669"/>
    <property type="project" value="TreeGrafter"/>
</dbReference>
<dbReference type="EMBL" id="JAIWYP010000009">
    <property type="protein sequence ID" value="KAH3778721.1"/>
    <property type="molecule type" value="Genomic_DNA"/>
</dbReference>
<dbReference type="Proteomes" id="UP000828390">
    <property type="component" value="Unassembled WGS sequence"/>
</dbReference>